<gene>
    <name evidence="1" type="ORF">F383_28710</name>
</gene>
<sequence>MLIRSPIYNFFPLKGLHTAKQCTVQQQRGAWGGKLCGRGALGGDCMGTQGVGGRAVASTYQAQPVIGALASLMTFPYESLWQQCFAFLLVDLGLACSQSYPGLQLIPLKAEAFPASPGDEFEMKALSSPKLCSTISNQEEKPIGSGL</sequence>
<dbReference type="Proteomes" id="UP000032142">
    <property type="component" value="Unassembled WGS sequence"/>
</dbReference>
<keyword evidence="2" id="KW-1185">Reference proteome</keyword>
<protein>
    <submittedName>
        <fullName evidence="1">Tryptophan 2-monooxygenase</fullName>
    </submittedName>
</protein>
<dbReference type="GO" id="GO:0004497">
    <property type="term" value="F:monooxygenase activity"/>
    <property type="evidence" value="ECO:0007669"/>
    <property type="project" value="UniProtKB-KW"/>
</dbReference>
<keyword evidence="1" id="KW-0560">Oxidoreductase</keyword>
<dbReference type="AlphaFoldDB" id="A0A0B0PE59"/>
<proteinExistence type="predicted"/>
<keyword evidence="1" id="KW-0503">Monooxygenase</keyword>
<organism evidence="1 2">
    <name type="scientific">Gossypium arboreum</name>
    <name type="common">Tree cotton</name>
    <name type="synonym">Gossypium nanking</name>
    <dbReference type="NCBI Taxonomy" id="29729"/>
    <lineage>
        <taxon>Eukaryota</taxon>
        <taxon>Viridiplantae</taxon>
        <taxon>Streptophyta</taxon>
        <taxon>Embryophyta</taxon>
        <taxon>Tracheophyta</taxon>
        <taxon>Spermatophyta</taxon>
        <taxon>Magnoliopsida</taxon>
        <taxon>eudicotyledons</taxon>
        <taxon>Gunneridae</taxon>
        <taxon>Pentapetalae</taxon>
        <taxon>rosids</taxon>
        <taxon>malvids</taxon>
        <taxon>Malvales</taxon>
        <taxon>Malvaceae</taxon>
        <taxon>Malvoideae</taxon>
        <taxon>Gossypium</taxon>
    </lineage>
</organism>
<reference evidence="2" key="1">
    <citation type="submission" date="2014-09" db="EMBL/GenBank/DDBJ databases">
        <authorList>
            <person name="Mudge J."/>
            <person name="Ramaraj T."/>
            <person name="Lindquist I.E."/>
            <person name="Bharti A.K."/>
            <person name="Sundararajan A."/>
            <person name="Cameron C.T."/>
            <person name="Woodward J.E."/>
            <person name="May G.D."/>
            <person name="Brubaker C."/>
            <person name="Broadhvest J."/>
            <person name="Wilkins T.A."/>
        </authorList>
    </citation>
    <scope>NUCLEOTIDE SEQUENCE</scope>
    <source>
        <strain evidence="2">cv. AKA8401</strain>
    </source>
</reference>
<accession>A0A0B0PE59</accession>
<evidence type="ECO:0000313" key="1">
    <source>
        <dbReference type="EMBL" id="KHG23217.1"/>
    </source>
</evidence>
<name>A0A0B0PE59_GOSAR</name>
<dbReference type="EMBL" id="KN424192">
    <property type="protein sequence ID" value="KHG23217.1"/>
    <property type="molecule type" value="Genomic_DNA"/>
</dbReference>
<evidence type="ECO:0000313" key="2">
    <source>
        <dbReference type="Proteomes" id="UP000032142"/>
    </source>
</evidence>